<dbReference type="SUPFAM" id="SSF53720">
    <property type="entry name" value="ALDH-like"/>
    <property type="match status" value="1"/>
</dbReference>
<comment type="caution">
    <text evidence="6">The sequence shown here is derived from an EMBL/GenBank/DDBJ whole genome shotgun (WGS) entry which is preliminary data.</text>
</comment>
<dbReference type="PANTHER" id="PTHR11699">
    <property type="entry name" value="ALDEHYDE DEHYDROGENASE-RELATED"/>
    <property type="match status" value="1"/>
</dbReference>
<dbReference type="AlphaFoldDB" id="A0A4R5VBF1"/>
<dbReference type="CDD" id="cd07097">
    <property type="entry name" value="ALDH_KGSADH-YcbD"/>
    <property type="match status" value="1"/>
</dbReference>
<keyword evidence="7" id="KW-1185">Reference proteome</keyword>
<evidence type="ECO:0000259" key="5">
    <source>
        <dbReference type="Pfam" id="PF00171"/>
    </source>
</evidence>
<dbReference type="Proteomes" id="UP000295301">
    <property type="component" value="Unassembled WGS sequence"/>
</dbReference>
<evidence type="ECO:0000256" key="1">
    <source>
        <dbReference type="ARBA" id="ARBA00009986"/>
    </source>
</evidence>
<reference evidence="6 7" key="1">
    <citation type="submission" date="2019-03" db="EMBL/GenBank/DDBJ databases">
        <title>Ruegeria lutea sp. nov., a novel strain, isolated from marine sediment, the Masan Bay, South Korea.</title>
        <authorList>
            <person name="Kim J."/>
            <person name="Kim D.-Y."/>
            <person name="Lee S.-S."/>
        </authorList>
    </citation>
    <scope>NUCLEOTIDE SEQUENCE [LARGE SCALE GENOMIC DNA]</scope>
    <source>
        <strain evidence="6 7">318-1</strain>
    </source>
</reference>
<sequence>MKDTQDGFTNLIGGEWVTAGATRANINPSDTSDVIGQYASAEATAVDAAVDAAKAALPAWAEASPQLRHDILDAVGSELLARKDEIGHLLAREEGKILAEAIGETTRAGQVFKFFAGEALRVAGDLQPSVRPGIDVAVTREPVGIVGLITPWNFPIAIPAWKTAPALAYGNCVILKPADLTPGCAHVIAEALHRHGCPPGVFNLVMGRGSTVGEAMVTHPDIDAISFTGSVATGHRIAETCGRLRKKVQLEMGGKNPMVVLDDADLSVAVPACLNGTFFSTGQRCTASSRLIVTEGIHDAFVDELTRQMQALTVGDARDPATQIGPVVDAKQLQSNLDYVALARQEGAEVMGGDRLDLNKDGFYQSPALFLGTTNDMRINREEIFGPCGSVIKVTDFDAALAVANDTEFGLSAGICTTSLKHASAFRRRSQVGMVMVNLPTAGVDYHVPFGGRKGSSYGAREQGRYAVEFYTAVKTAYIAAG</sequence>
<organism evidence="6 7">
    <name type="scientific">Antarcticimicrobium luteum</name>
    <dbReference type="NCBI Taxonomy" id="2547397"/>
    <lineage>
        <taxon>Bacteria</taxon>
        <taxon>Pseudomonadati</taxon>
        <taxon>Pseudomonadota</taxon>
        <taxon>Alphaproteobacteria</taxon>
        <taxon>Rhodobacterales</taxon>
        <taxon>Paracoccaceae</taxon>
        <taxon>Antarcticimicrobium</taxon>
    </lineage>
</organism>
<dbReference type="RefSeq" id="WP_133359467.1">
    <property type="nucleotide sequence ID" value="NZ_SMUV01000062.1"/>
</dbReference>
<dbReference type="InterPro" id="IPR016163">
    <property type="entry name" value="Ald_DH_C"/>
</dbReference>
<feature type="domain" description="Aldehyde dehydrogenase" evidence="5">
    <location>
        <begin position="16"/>
        <end position="476"/>
    </location>
</feature>
<keyword evidence="2 4" id="KW-0560">Oxidoreductase</keyword>
<gene>
    <name evidence="6" type="ORF">E1832_09295</name>
</gene>
<dbReference type="InterPro" id="IPR016160">
    <property type="entry name" value="Ald_DH_CS_CYS"/>
</dbReference>
<dbReference type="InterPro" id="IPR015590">
    <property type="entry name" value="Aldehyde_DH_dom"/>
</dbReference>
<proteinExistence type="inferred from homology"/>
<comment type="similarity">
    <text evidence="1 4">Belongs to the aldehyde dehydrogenase family.</text>
</comment>
<dbReference type="InterPro" id="IPR029510">
    <property type="entry name" value="Ald_DH_CS_GLU"/>
</dbReference>
<dbReference type="Gene3D" id="3.40.605.10">
    <property type="entry name" value="Aldehyde Dehydrogenase, Chain A, domain 1"/>
    <property type="match status" value="1"/>
</dbReference>
<dbReference type="PROSITE" id="PS00687">
    <property type="entry name" value="ALDEHYDE_DEHYDR_GLU"/>
    <property type="match status" value="1"/>
</dbReference>
<dbReference type="EMBL" id="SMUV01000062">
    <property type="protein sequence ID" value="TDK48975.1"/>
    <property type="molecule type" value="Genomic_DNA"/>
</dbReference>
<dbReference type="Gene3D" id="3.40.309.10">
    <property type="entry name" value="Aldehyde Dehydrogenase, Chain A, domain 2"/>
    <property type="match status" value="1"/>
</dbReference>
<name>A0A4R5VBF1_9RHOB</name>
<evidence type="ECO:0000256" key="4">
    <source>
        <dbReference type="RuleBase" id="RU003345"/>
    </source>
</evidence>
<evidence type="ECO:0000313" key="6">
    <source>
        <dbReference type="EMBL" id="TDK48975.1"/>
    </source>
</evidence>
<feature type="active site" evidence="3">
    <location>
        <position position="251"/>
    </location>
</feature>
<dbReference type="InterPro" id="IPR016161">
    <property type="entry name" value="Ald_DH/histidinol_DH"/>
</dbReference>
<evidence type="ECO:0000256" key="3">
    <source>
        <dbReference type="PROSITE-ProRule" id="PRU10007"/>
    </source>
</evidence>
<dbReference type="Pfam" id="PF00171">
    <property type="entry name" value="Aldedh"/>
    <property type="match status" value="1"/>
</dbReference>
<dbReference type="GO" id="GO:0016620">
    <property type="term" value="F:oxidoreductase activity, acting on the aldehyde or oxo group of donors, NAD or NADP as acceptor"/>
    <property type="evidence" value="ECO:0007669"/>
    <property type="project" value="InterPro"/>
</dbReference>
<dbReference type="PROSITE" id="PS00070">
    <property type="entry name" value="ALDEHYDE_DEHYDR_CYS"/>
    <property type="match status" value="1"/>
</dbReference>
<dbReference type="FunFam" id="3.40.605.10:FF:000007">
    <property type="entry name" value="NAD/NADP-dependent betaine aldehyde dehydrogenase"/>
    <property type="match status" value="1"/>
</dbReference>
<dbReference type="InterPro" id="IPR016162">
    <property type="entry name" value="Ald_DH_N"/>
</dbReference>
<accession>A0A4R5VBF1</accession>
<dbReference type="OrthoDB" id="9812625at2"/>
<evidence type="ECO:0000313" key="7">
    <source>
        <dbReference type="Proteomes" id="UP000295301"/>
    </source>
</evidence>
<protein>
    <submittedName>
        <fullName evidence="6">Aldehyde dehydrogenase family protein</fullName>
    </submittedName>
</protein>
<evidence type="ECO:0000256" key="2">
    <source>
        <dbReference type="ARBA" id="ARBA00023002"/>
    </source>
</evidence>